<dbReference type="GO" id="GO:0009279">
    <property type="term" value="C:cell outer membrane"/>
    <property type="evidence" value="ECO:0007669"/>
    <property type="project" value="UniProtKB-SubCell"/>
</dbReference>
<dbReference type="InterPro" id="IPR039426">
    <property type="entry name" value="TonB-dep_rcpt-like"/>
</dbReference>
<keyword evidence="8 14" id="KW-0675">Receptor</keyword>
<keyword evidence="9 10" id="KW-0998">Cell outer membrane</keyword>
<keyword evidence="5" id="KW-0732">Signal</keyword>
<dbReference type="Gene3D" id="2.60.40.1120">
    <property type="entry name" value="Carboxypeptidase-like, regulatory domain"/>
    <property type="match status" value="1"/>
</dbReference>
<dbReference type="PANTHER" id="PTHR30069">
    <property type="entry name" value="TONB-DEPENDENT OUTER MEMBRANE RECEPTOR"/>
    <property type="match status" value="1"/>
</dbReference>
<evidence type="ECO:0000256" key="8">
    <source>
        <dbReference type="ARBA" id="ARBA00023170"/>
    </source>
</evidence>
<keyword evidence="15" id="KW-1185">Reference proteome</keyword>
<evidence type="ECO:0000256" key="3">
    <source>
        <dbReference type="ARBA" id="ARBA00022452"/>
    </source>
</evidence>
<keyword evidence="2 10" id="KW-0813">Transport</keyword>
<reference evidence="14 15" key="1">
    <citation type="submission" date="2020-02" db="EMBL/GenBank/DDBJ databases">
        <title>Balneolaceae bacterium YR4-1, complete genome.</title>
        <authorList>
            <person name="Li Y."/>
            <person name="Wu S."/>
        </authorList>
    </citation>
    <scope>NUCLEOTIDE SEQUENCE [LARGE SCALE GENOMIC DNA]</scope>
    <source>
        <strain evidence="14 15">YR4-1</strain>
    </source>
</reference>
<dbReference type="Gene3D" id="2.40.170.20">
    <property type="entry name" value="TonB-dependent receptor, beta-barrel domain"/>
    <property type="match status" value="1"/>
</dbReference>
<sequence>MNKSLSLLTIFVLLVFISIIYNPLEAIANEGIYNFQQGAVQGTVTNEAGQEMPGVNIAFPQLNRGTVSKADGSYRVGNIRKGTYVLTFSFIGYQSVNREVTIKADETTTLNVTLEPRLIQSETITVTGTPYASDPLTTPADVDVLSGDAKFSKQQTSLGSSLDDLAGVSSISTGSQMGKPVIRGLSGSQVRVLDDGVAMDYQQYGVRHGPNVDPFTSERIEVVRGAASVQYGSDALGGAVNVISNSIPDALDREAFITGQLLSDYSTNNRELAGGIHLEGANAGWGYTGTLIRRSAGNMTAPDIPTFTETNNTEAPKFSGELDHTDYDQLNGSIGVGYTGSFGQVSAEYSRWSNEHNFLLPDGMGLGQNLENDVIQLKGNINLGNNFILNPKFTFSENLRQSNPGDANAGPRSELPEEGFAHLDILLQSYSAKTELEHPSVGPFRGTLGIEYTYQDQETRGVEPLVPSATVTNFATFLFEKAELGKLTISTGFRFDARTHEAEPNEALNLPDISSGETSNVLDQEYYEFSGSLGATYQFNEQMAIAANIGRGFRAPSLFNLHVDGIHGGVAAYQVGNPFLDSERSLNTDLSLRWRSETVTAKITAYRNVIRNYIFLVNSGEFSDGGQGPPILESVQGDARLFGANANFEAQLNNWLQVNGTFETVTGENIEDDIQRVDKLPLLPPTKFSAGIKLVQNKIGFFESPFLSIQVNHTLSKDAAGRYEPFWQFGNAPQFSDFGVASTDSYTLLNATLGVELPIWSRPVSVQISARNLFNEAYRNFLDTYKGYALSPGRNISFRVKVPFTIL</sequence>
<keyword evidence="3 10" id="KW-1134">Transmembrane beta strand</keyword>
<dbReference type="GO" id="GO:0030246">
    <property type="term" value="F:carbohydrate binding"/>
    <property type="evidence" value="ECO:0007669"/>
    <property type="project" value="InterPro"/>
</dbReference>
<evidence type="ECO:0000313" key="14">
    <source>
        <dbReference type="EMBL" id="NGP76044.1"/>
    </source>
</evidence>
<organism evidence="14 15">
    <name type="scientific">Halalkalibaculum roseum</name>
    <dbReference type="NCBI Taxonomy" id="2709311"/>
    <lineage>
        <taxon>Bacteria</taxon>
        <taxon>Pseudomonadati</taxon>
        <taxon>Balneolota</taxon>
        <taxon>Balneolia</taxon>
        <taxon>Balneolales</taxon>
        <taxon>Balneolaceae</taxon>
        <taxon>Halalkalibaculum</taxon>
    </lineage>
</organism>
<evidence type="ECO:0000256" key="6">
    <source>
        <dbReference type="ARBA" id="ARBA00023077"/>
    </source>
</evidence>
<protein>
    <submittedName>
        <fullName evidence="14">TonB-dependent receptor</fullName>
    </submittedName>
</protein>
<dbReference type="InterPro" id="IPR013784">
    <property type="entry name" value="Carb-bd-like_fold"/>
</dbReference>
<evidence type="ECO:0000256" key="11">
    <source>
        <dbReference type="RuleBase" id="RU003357"/>
    </source>
</evidence>
<proteinExistence type="inferred from homology"/>
<comment type="similarity">
    <text evidence="10 11">Belongs to the TonB-dependent receptor family.</text>
</comment>
<evidence type="ECO:0000256" key="9">
    <source>
        <dbReference type="ARBA" id="ARBA00023237"/>
    </source>
</evidence>
<dbReference type="InterPro" id="IPR000531">
    <property type="entry name" value="Beta-barrel_TonB"/>
</dbReference>
<dbReference type="EMBL" id="JAALLT010000002">
    <property type="protein sequence ID" value="NGP76044.1"/>
    <property type="molecule type" value="Genomic_DNA"/>
</dbReference>
<evidence type="ECO:0000256" key="2">
    <source>
        <dbReference type="ARBA" id="ARBA00022448"/>
    </source>
</evidence>
<keyword evidence="4 10" id="KW-0812">Transmembrane</keyword>
<keyword evidence="7 10" id="KW-0472">Membrane</keyword>
<dbReference type="Proteomes" id="UP000473278">
    <property type="component" value="Unassembled WGS sequence"/>
</dbReference>
<keyword evidence="6 11" id="KW-0798">TonB box</keyword>
<evidence type="ECO:0000259" key="13">
    <source>
        <dbReference type="Pfam" id="PF07715"/>
    </source>
</evidence>
<dbReference type="InterPro" id="IPR036942">
    <property type="entry name" value="Beta-barrel_TonB_sf"/>
</dbReference>
<name>A0A6M1SY20_9BACT</name>
<dbReference type="Pfam" id="PF00593">
    <property type="entry name" value="TonB_dep_Rec_b-barrel"/>
    <property type="match status" value="1"/>
</dbReference>
<gene>
    <name evidence="14" type="ORF">G3570_05345</name>
</gene>
<comment type="subcellular location">
    <subcellularLocation>
        <location evidence="1 10">Cell outer membrane</location>
        <topology evidence="1 10">Multi-pass membrane protein</topology>
    </subcellularLocation>
</comment>
<dbReference type="PROSITE" id="PS52016">
    <property type="entry name" value="TONB_DEPENDENT_REC_3"/>
    <property type="match status" value="1"/>
</dbReference>
<dbReference type="InterPro" id="IPR037066">
    <property type="entry name" value="Plug_dom_sf"/>
</dbReference>
<accession>A0A6M1SY20</accession>
<dbReference type="AlphaFoldDB" id="A0A6M1SY20"/>
<dbReference type="PANTHER" id="PTHR30069:SF29">
    <property type="entry name" value="HEMOGLOBIN AND HEMOGLOBIN-HAPTOGLOBIN-BINDING PROTEIN 1-RELATED"/>
    <property type="match status" value="1"/>
</dbReference>
<dbReference type="InterPro" id="IPR012910">
    <property type="entry name" value="Plug_dom"/>
</dbReference>
<evidence type="ECO:0000256" key="1">
    <source>
        <dbReference type="ARBA" id="ARBA00004571"/>
    </source>
</evidence>
<evidence type="ECO:0000256" key="7">
    <source>
        <dbReference type="ARBA" id="ARBA00023136"/>
    </source>
</evidence>
<evidence type="ECO:0000256" key="5">
    <source>
        <dbReference type="ARBA" id="ARBA00022729"/>
    </source>
</evidence>
<feature type="domain" description="TonB-dependent receptor-like beta-barrel" evidence="12">
    <location>
        <begin position="325"/>
        <end position="773"/>
    </location>
</feature>
<evidence type="ECO:0000259" key="12">
    <source>
        <dbReference type="Pfam" id="PF00593"/>
    </source>
</evidence>
<dbReference type="Gene3D" id="2.170.130.10">
    <property type="entry name" value="TonB-dependent receptor, plug domain"/>
    <property type="match status" value="1"/>
</dbReference>
<dbReference type="Pfam" id="PF07715">
    <property type="entry name" value="Plug"/>
    <property type="match status" value="1"/>
</dbReference>
<dbReference type="SUPFAM" id="SSF49452">
    <property type="entry name" value="Starch-binding domain-like"/>
    <property type="match status" value="1"/>
</dbReference>
<comment type="caution">
    <text evidence="14">The sequence shown here is derived from an EMBL/GenBank/DDBJ whole genome shotgun (WGS) entry which is preliminary data.</text>
</comment>
<dbReference type="Pfam" id="PF13715">
    <property type="entry name" value="CarbopepD_reg_2"/>
    <property type="match status" value="1"/>
</dbReference>
<dbReference type="SUPFAM" id="SSF56935">
    <property type="entry name" value="Porins"/>
    <property type="match status" value="1"/>
</dbReference>
<evidence type="ECO:0000256" key="4">
    <source>
        <dbReference type="ARBA" id="ARBA00022692"/>
    </source>
</evidence>
<dbReference type="GO" id="GO:0044718">
    <property type="term" value="P:siderophore transmembrane transport"/>
    <property type="evidence" value="ECO:0007669"/>
    <property type="project" value="TreeGrafter"/>
</dbReference>
<evidence type="ECO:0000256" key="10">
    <source>
        <dbReference type="PROSITE-ProRule" id="PRU01360"/>
    </source>
</evidence>
<dbReference type="RefSeq" id="WP_165140057.1">
    <property type="nucleotide sequence ID" value="NZ_JAALLT010000002.1"/>
</dbReference>
<feature type="domain" description="TonB-dependent receptor plug" evidence="13">
    <location>
        <begin position="136"/>
        <end position="239"/>
    </location>
</feature>
<evidence type="ECO:0000313" key="15">
    <source>
        <dbReference type="Proteomes" id="UP000473278"/>
    </source>
</evidence>
<dbReference type="GO" id="GO:0015344">
    <property type="term" value="F:siderophore uptake transmembrane transporter activity"/>
    <property type="evidence" value="ECO:0007669"/>
    <property type="project" value="TreeGrafter"/>
</dbReference>